<gene>
    <name evidence="2" type="ordered locus">CLOAM1203</name>
</gene>
<dbReference type="InterPro" id="IPR010997">
    <property type="entry name" value="HRDC-like_sf"/>
</dbReference>
<sequence length="146" mass="17360">MFKLMLVRFDRDKGVFEDQGFNQFCQNNNIIRVEKEFINNEGNIYYSFFIEYLPRKGSHFIPDMESLSELEQAQYEKLRDWRNELAANEGFPAYIIMYNSQIYEIVKKQPKTISDFSSIKGMKSKAEKYGEQIIKLLQEAVLEIEK</sequence>
<accession>B0VI88</accession>
<dbReference type="HOGENOM" id="CLU_137324_0_0_0"/>
<keyword evidence="3" id="KW-1185">Reference proteome</keyword>
<dbReference type="KEGG" id="caci:CLOAM1203"/>
<dbReference type="EMBL" id="CU466930">
    <property type="protein sequence ID" value="CAO81064.1"/>
    <property type="molecule type" value="Genomic_DNA"/>
</dbReference>
<proteinExistence type="predicted"/>
<feature type="domain" description="HRDC" evidence="1">
    <location>
        <begin position="68"/>
        <end position="146"/>
    </location>
</feature>
<organism evidence="2 3">
    <name type="scientific">Cloacimonas acidaminovorans (strain Evry)</name>
    <dbReference type="NCBI Taxonomy" id="459349"/>
    <lineage>
        <taxon>Bacteria</taxon>
        <taxon>Pseudomonadati</taxon>
        <taxon>Candidatus Cloacimonadota</taxon>
        <taxon>Candidatus Cloacimonadia</taxon>
        <taxon>Candidatus Cloacimonadales</taxon>
        <taxon>Candidatus Cloacimonadaceae</taxon>
        <taxon>Candidatus Cloacimonas</taxon>
    </lineage>
</organism>
<evidence type="ECO:0000313" key="3">
    <source>
        <dbReference type="Proteomes" id="UP000002019"/>
    </source>
</evidence>
<dbReference type="Proteomes" id="UP000002019">
    <property type="component" value="Chromosome"/>
</dbReference>
<dbReference type="eggNOG" id="COG0349">
    <property type="taxonomic scope" value="Bacteria"/>
</dbReference>
<dbReference type="AlphaFoldDB" id="B0VI88"/>
<evidence type="ECO:0000313" key="2">
    <source>
        <dbReference type="EMBL" id="CAO81064.1"/>
    </source>
</evidence>
<dbReference type="GO" id="GO:0000166">
    <property type="term" value="F:nucleotide binding"/>
    <property type="evidence" value="ECO:0007669"/>
    <property type="project" value="InterPro"/>
</dbReference>
<reference evidence="2 3" key="1">
    <citation type="journal article" date="2008" name="J. Bacteriol.">
        <title>'Candidatus Cloacamonas acidaminovorans': genome sequence reconstruction provides a first glimpse of a new bacterial division.</title>
        <authorList>
            <person name="Pelletier E."/>
            <person name="Kreimeyer A."/>
            <person name="Bocs S."/>
            <person name="Rouy Z."/>
            <person name="Gyapay G."/>
            <person name="Chouari R."/>
            <person name="Riviere D."/>
            <person name="Ganesan A."/>
            <person name="Daegelen P."/>
            <person name="Sghir A."/>
            <person name="Cohen G.N."/>
            <person name="Medigue C."/>
            <person name="Weissenbach J."/>
            <person name="Le Paslier D."/>
        </authorList>
    </citation>
    <scope>NUCLEOTIDE SEQUENCE [LARGE SCALE GENOMIC DNA]</scope>
    <source>
        <strain evidence="3">Evry</strain>
    </source>
</reference>
<dbReference type="STRING" id="459349.CLOAM1203"/>
<dbReference type="GO" id="GO:0003676">
    <property type="term" value="F:nucleic acid binding"/>
    <property type="evidence" value="ECO:0007669"/>
    <property type="project" value="InterPro"/>
</dbReference>
<dbReference type="SUPFAM" id="SSF47819">
    <property type="entry name" value="HRDC-like"/>
    <property type="match status" value="1"/>
</dbReference>
<dbReference type="InterPro" id="IPR044876">
    <property type="entry name" value="HRDC_dom_sf"/>
</dbReference>
<evidence type="ECO:0000259" key="1">
    <source>
        <dbReference type="PROSITE" id="PS50967"/>
    </source>
</evidence>
<dbReference type="InterPro" id="IPR002121">
    <property type="entry name" value="HRDC_dom"/>
</dbReference>
<dbReference type="SMART" id="SM00341">
    <property type="entry name" value="HRDC"/>
    <property type="match status" value="1"/>
</dbReference>
<dbReference type="Gene3D" id="1.10.150.80">
    <property type="entry name" value="HRDC domain"/>
    <property type="match status" value="1"/>
</dbReference>
<dbReference type="Pfam" id="PF00570">
    <property type="entry name" value="HRDC"/>
    <property type="match status" value="1"/>
</dbReference>
<protein>
    <submittedName>
        <fullName evidence="2">HRDC domain protein</fullName>
    </submittedName>
</protein>
<dbReference type="PROSITE" id="PS50967">
    <property type="entry name" value="HRDC"/>
    <property type="match status" value="1"/>
</dbReference>
<dbReference type="OrthoDB" id="1269055at2"/>
<name>B0VI88_CLOAI</name>
<dbReference type="RefSeq" id="WP_015424922.1">
    <property type="nucleotide sequence ID" value="NC_020449.1"/>
</dbReference>